<dbReference type="Gene3D" id="1.10.287.70">
    <property type="match status" value="1"/>
</dbReference>
<sequence>MELYIKNIHYQKIYTLLVAIFVFSVIYFFLDDSHFSGVNIIKETIKKEVIKKEVEEKISKTPNITSSVEPFENPYLQSTQINKTLDQATQEVKEDVEEQDLTPEKIETPFYQRFFDRFYFSMITSTLLGYGDIYPTTNICKMIVMLQSLITTMLIVS</sequence>
<organism evidence="3">
    <name type="scientific">viral metagenome</name>
    <dbReference type="NCBI Taxonomy" id="1070528"/>
    <lineage>
        <taxon>unclassified sequences</taxon>
        <taxon>metagenomes</taxon>
        <taxon>organismal metagenomes</taxon>
    </lineage>
</organism>
<reference evidence="3" key="1">
    <citation type="journal article" date="2020" name="Nature">
        <title>Giant virus diversity and host interactions through global metagenomics.</title>
        <authorList>
            <person name="Schulz F."/>
            <person name="Roux S."/>
            <person name="Paez-Espino D."/>
            <person name="Jungbluth S."/>
            <person name="Walsh D.A."/>
            <person name="Denef V.J."/>
            <person name="McMahon K.D."/>
            <person name="Konstantinidis K.T."/>
            <person name="Eloe-Fadrosh E.A."/>
            <person name="Kyrpides N.C."/>
            <person name="Woyke T."/>
        </authorList>
    </citation>
    <scope>NUCLEOTIDE SEQUENCE</scope>
    <source>
        <strain evidence="3">GVMAG-S-ERX555943-30</strain>
    </source>
</reference>
<keyword evidence="1" id="KW-0472">Membrane</keyword>
<dbReference type="InterPro" id="IPR013099">
    <property type="entry name" value="K_chnl_dom"/>
</dbReference>
<feature type="transmembrane region" description="Helical" evidence="1">
    <location>
        <begin position="12"/>
        <end position="30"/>
    </location>
</feature>
<protein>
    <recommendedName>
        <fullName evidence="2">Potassium channel domain-containing protein</fullName>
    </recommendedName>
</protein>
<name>A0A6C0AU34_9ZZZZ</name>
<accession>A0A6C0AU34</accession>
<dbReference type="EMBL" id="MN738756">
    <property type="protein sequence ID" value="QHS83447.1"/>
    <property type="molecule type" value="Genomic_DNA"/>
</dbReference>
<keyword evidence="1" id="KW-1133">Transmembrane helix</keyword>
<keyword evidence="1" id="KW-0812">Transmembrane</keyword>
<dbReference type="SUPFAM" id="SSF81324">
    <property type="entry name" value="Voltage-gated potassium channels"/>
    <property type="match status" value="1"/>
</dbReference>
<evidence type="ECO:0000313" key="3">
    <source>
        <dbReference type="EMBL" id="QHS83447.1"/>
    </source>
</evidence>
<evidence type="ECO:0000256" key="1">
    <source>
        <dbReference type="SAM" id="Phobius"/>
    </source>
</evidence>
<evidence type="ECO:0000259" key="2">
    <source>
        <dbReference type="Pfam" id="PF07885"/>
    </source>
</evidence>
<dbReference type="AlphaFoldDB" id="A0A6C0AU34"/>
<proteinExistence type="predicted"/>
<feature type="domain" description="Potassium channel" evidence="2">
    <location>
        <begin position="113"/>
        <end position="156"/>
    </location>
</feature>
<dbReference type="Pfam" id="PF07885">
    <property type="entry name" value="Ion_trans_2"/>
    <property type="match status" value="1"/>
</dbReference>